<proteinExistence type="predicted"/>
<accession>A0ABR4A0U6</accession>
<evidence type="ECO:0000313" key="1">
    <source>
        <dbReference type="EMBL" id="KAL2038404.1"/>
    </source>
</evidence>
<gene>
    <name evidence="1" type="ORF">N7G274_008743</name>
</gene>
<protein>
    <submittedName>
        <fullName evidence="1">Uncharacterized protein</fullName>
    </submittedName>
</protein>
<comment type="caution">
    <text evidence="1">The sequence shown here is derived from an EMBL/GenBank/DDBJ whole genome shotgun (WGS) entry which is preliminary data.</text>
</comment>
<dbReference type="EMBL" id="JBEFKJ010000032">
    <property type="protein sequence ID" value="KAL2038404.1"/>
    <property type="molecule type" value="Genomic_DNA"/>
</dbReference>
<reference evidence="1 2" key="1">
    <citation type="submission" date="2024-09" db="EMBL/GenBank/DDBJ databases">
        <title>Rethinking Asexuality: The Enigmatic Case of Functional Sexual Genes in Lepraria (Stereocaulaceae).</title>
        <authorList>
            <person name="Doellman M."/>
            <person name="Sun Y."/>
            <person name="Barcenas-Pena A."/>
            <person name="Lumbsch H.T."/>
            <person name="Grewe F."/>
        </authorList>
    </citation>
    <scope>NUCLEOTIDE SEQUENCE [LARGE SCALE GENOMIC DNA]</scope>
    <source>
        <strain evidence="1 2">Mercado 3170</strain>
    </source>
</reference>
<organism evidence="1 2">
    <name type="scientific">Stereocaulon virgatum</name>
    <dbReference type="NCBI Taxonomy" id="373712"/>
    <lineage>
        <taxon>Eukaryota</taxon>
        <taxon>Fungi</taxon>
        <taxon>Dikarya</taxon>
        <taxon>Ascomycota</taxon>
        <taxon>Pezizomycotina</taxon>
        <taxon>Lecanoromycetes</taxon>
        <taxon>OSLEUM clade</taxon>
        <taxon>Lecanoromycetidae</taxon>
        <taxon>Lecanorales</taxon>
        <taxon>Lecanorineae</taxon>
        <taxon>Stereocaulaceae</taxon>
        <taxon>Stereocaulon</taxon>
    </lineage>
</organism>
<sequence>MTCIGEPRTGPTRSTVCVHKAKMSLKCIIAGLSHLRPDNQRTIYYSYSLSGSSLVIMKISRALLFLPLAVAMPGLRLLGDIEITLALDGKRVSVTDDDDYYSCLVKTYPPDYTDCPAGYDAVPIIEGKKTACCTKNKPDADILPLPHEKVSSLLHDTVVSKNCH</sequence>
<name>A0ABR4A0U6_9LECA</name>
<dbReference type="Proteomes" id="UP001590950">
    <property type="component" value="Unassembled WGS sequence"/>
</dbReference>
<evidence type="ECO:0000313" key="2">
    <source>
        <dbReference type="Proteomes" id="UP001590950"/>
    </source>
</evidence>
<keyword evidence="2" id="KW-1185">Reference proteome</keyword>